<evidence type="ECO:0000256" key="1">
    <source>
        <dbReference type="SAM" id="Phobius"/>
    </source>
</evidence>
<comment type="caution">
    <text evidence="2">The sequence shown here is derived from an EMBL/GenBank/DDBJ whole genome shotgun (WGS) entry which is preliminary data.</text>
</comment>
<keyword evidence="1" id="KW-0812">Transmembrane</keyword>
<reference evidence="2 3" key="1">
    <citation type="submission" date="2015-08" db="EMBL/GenBank/DDBJ databases">
        <title>Comparative genomics of the Campylobacter concisus group.</title>
        <authorList>
            <person name="Yee E."/>
            <person name="Chapman M.H."/>
            <person name="Huynh S."/>
            <person name="Bono J.L."/>
            <person name="On S.L."/>
            <person name="St Leger J."/>
            <person name="Foster G."/>
            <person name="Parker C.T."/>
            <person name="Miller W.G."/>
        </authorList>
    </citation>
    <scope>NUCLEOTIDE SEQUENCE [LARGE SCALE GENOMIC DNA]</scope>
    <source>
        <strain evidence="2 3">RM9337</strain>
    </source>
</reference>
<name>A0AAW3ZYM0_9BACT</name>
<sequence>MKNQKSLCKEDELMNSLLGICTLIGALAYAIFDINPFYFIFAVPFLYPFFDELSSKA</sequence>
<keyword evidence="1" id="KW-0472">Membrane</keyword>
<keyword evidence="3" id="KW-1185">Reference proteome</keyword>
<feature type="transmembrane region" description="Helical" evidence="1">
    <location>
        <begin position="12"/>
        <end position="31"/>
    </location>
</feature>
<evidence type="ECO:0000313" key="3">
    <source>
        <dbReference type="Proteomes" id="UP000650616"/>
    </source>
</evidence>
<proteinExistence type="predicted"/>
<protein>
    <submittedName>
        <fullName evidence="2">Uncharacterized protein</fullName>
    </submittedName>
</protein>
<organism evidence="2 3">
    <name type="scientific">Campylobacter californiensis</name>
    <dbReference type="NCBI Taxonomy" id="1032243"/>
    <lineage>
        <taxon>Bacteria</taxon>
        <taxon>Pseudomonadati</taxon>
        <taxon>Campylobacterota</taxon>
        <taxon>Epsilonproteobacteria</taxon>
        <taxon>Campylobacterales</taxon>
        <taxon>Campylobacteraceae</taxon>
        <taxon>Campylobacter</taxon>
    </lineage>
</organism>
<evidence type="ECO:0000313" key="2">
    <source>
        <dbReference type="EMBL" id="MBE3608470.1"/>
    </source>
</evidence>
<dbReference type="EMBL" id="LIWG01000008">
    <property type="protein sequence ID" value="MBE3608470.1"/>
    <property type="molecule type" value="Genomic_DNA"/>
</dbReference>
<accession>A0AAW3ZYM0</accession>
<dbReference type="Proteomes" id="UP000650616">
    <property type="component" value="Unassembled WGS sequence"/>
</dbReference>
<keyword evidence="1" id="KW-1133">Transmembrane helix</keyword>
<gene>
    <name evidence="2" type="ORF">CCAL9337_07000</name>
</gene>
<dbReference type="AlphaFoldDB" id="A0AAW3ZYM0"/>